<dbReference type="EMBL" id="CM000362">
    <property type="protein sequence ID" value="EDX06233.1"/>
    <property type="molecule type" value="Genomic_DNA"/>
</dbReference>
<dbReference type="PhylomeDB" id="B4QG83"/>
<name>B4QG83_DROSI</name>
<protein>
    <submittedName>
        <fullName evidence="1">GD10139</fullName>
    </submittedName>
</protein>
<dbReference type="AlphaFoldDB" id="B4QG83"/>
<evidence type="ECO:0000313" key="1">
    <source>
        <dbReference type="EMBL" id="EDX06233.1"/>
    </source>
</evidence>
<evidence type="ECO:0000313" key="2">
    <source>
        <dbReference type="Proteomes" id="UP000000304"/>
    </source>
</evidence>
<dbReference type="InterPro" id="IPR036910">
    <property type="entry name" value="HMG_box_dom_sf"/>
</dbReference>
<organism evidence="1 2">
    <name type="scientific">Drosophila simulans</name>
    <name type="common">Fruit fly</name>
    <dbReference type="NCBI Taxonomy" id="7240"/>
    <lineage>
        <taxon>Eukaryota</taxon>
        <taxon>Metazoa</taxon>
        <taxon>Ecdysozoa</taxon>
        <taxon>Arthropoda</taxon>
        <taxon>Hexapoda</taxon>
        <taxon>Insecta</taxon>
        <taxon>Pterygota</taxon>
        <taxon>Neoptera</taxon>
        <taxon>Endopterygota</taxon>
        <taxon>Diptera</taxon>
        <taxon>Brachycera</taxon>
        <taxon>Muscomorpha</taxon>
        <taxon>Ephydroidea</taxon>
        <taxon>Drosophilidae</taxon>
        <taxon>Drosophila</taxon>
        <taxon>Sophophora</taxon>
    </lineage>
</organism>
<dbReference type="OMA" id="LAHFRKC"/>
<dbReference type="Proteomes" id="UP000000304">
    <property type="component" value="Chromosome 2R"/>
</dbReference>
<accession>B4QG83</accession>
<keyword evidence="2" id="KW-1185">Reference proteome</keyword>
<dbReference type="GO" id="GO:0005634">
    <property type="term" value="C:nucleus"/>
    <property type="evidence" value="ECO:0007669"/>
    <property type="project" value="EnsemblMetazoa"/>
</dbReference>
<sequence>MGCAAKKNRVRSAHCNRAAKATSISGHAVLKHNDDCNGRNPFFQFLAHFRKCSNNCLGHLSSGRVTLIASKVWNCMSLSERKPFIAAARRFNYTYRSRSKKVNWVLEKLRKTAAGEECRPQAQWMLMDFLKSWQESVVRNRLQTKLNQIRFELSVIFNK</sequence>
<dbReference type="STRING" id="7240.B4QG83"/>
<proteinExistence type="predicted"/>
<gene>
    <name evidence="1" type="primary">Dsim\GD10139</name>
    <name evidence="1" type="ORF">Dsim_GD10139</name>
</gene>
<dbReference type="HOGENOM" id="CLU_1751577_0_0_1"/>
<dbReference type="SUPFAM" id="SSF47095">
    <property type="entry name" value="HMG-box"/>
    <property type="match status" value="1"/>
</dbReference>
<dbReference type="OrthoDB" id="7675944at2759"/>
<reference evidence="1 2" key="1">
    <citation type="journal article" date="2007" name="Nature">
        <title>Evolution of genes and genomes on the Drosophila phylogeny.</title>
        <authorList>
            <consortium name="Drosophila 12 Genomes Consortium"/>
            <person name="Clark A.G."/>
            <person name="Eisen M.B."/>
            <person name="Smith D.R."/>
            <person name="Bergman C.M."/>
            <person name="Oliver B."/>
            <person name="Markow T.A."/>
            <person name="Kaufman T.C."/>
            <person name="Kellis M."/>
            <person name="Gelbart W."/>
            <person name="Iyer V.N."/>
            <person name="Pollard D.A."/>
            <person name="Sackton T.B."/>
            <person name="Larracuente A.M."/>
            <person name="Singh N.D."/>
            <person name="Abad J.P."/>
            <person name="Abt D.N."/>
            <person name="Adryan B."/>
            <person name="Aguade M."/>
            <person name="Akashi H."/>
            <person name="Anderson W.W."/>
            <person name="Aquadro C.F."/>
            <person name="Ardell D.H."/>
            <person name="Arguello R."/>
            <person name="Artieri C.G."/>
            <person name="Barbash D.A."/>
            <person name="Barker D."/>
            <person name="Barsanti P."/>
            <person name="Batterham P."/>
            <person name="Batzoglou S."/>
            <person name="Begun D."/>
            <person name="Bhutkar A."/>
            <person name="Blanco E."/>
            <person name="Bosak S.A."/>
            <person name="Bradley R.K."/>
            <person name="Brand A.D."/>
            <person name="Brent M.R."/>
            <person name="Brooks A.N."/>
            <person name="Brown R.H."/>
            <person name="Butlin R.K."/>
            <person name="Caggese C."/>
            <person name="Calvi B.R."/>
            <person name="Bernardo de Carvalho A."/>
            <person name="Caspi A."/>
            <person name="Castrezana S."/>
            <person name="Celniker S.E."/>
            <person name="Chang J.L."/>
            <person name="Chapple C."/>
            <person name="Chatterji S."/>
            <person name="Chinwalla A."/>
            <person name="Civetta A."/>
            <person name="Clifton S.W."/>
            <person name="Comeron J.M."/>
            <person name="Costello J.C."/>
            <person name="Coyne J.A."/>
            <person name="Daub J."/>
            <person name="David R.G."/>
            <person name="Delcher A.L."/>
            <person name="Delehaunty K."/>
            <person name="Do C.B."/>
            <person name="Ebling H."/>
            <person name="Edwards K."/>
            <person name="Eickbush T."/>
            <person name="Evans J.D."/>
            <person name="Filipski A."/>
            <person name="Findeiss S."/>
            <person name="Freyhult E."/>
            <person name="Fulton L."/>
            <person name="Fulton R."/>
            <person name="Garcia A.C."/>
            <person name="Gardiner A."/>
            <person name="Garfield D.A."/>
            <person name="Garvin B.E."/>
            <person name="Gibson G."/>
            <person name="Gilbert D."/>
            <person name="Gnerre S."/>
            <person name="Godfrey J."/>
            <person name="Good R."/>
            <person name="Gotea V."/>
            <person name="Gravely B."/>
            <person name="Greenberg A.J."/>
            <person name="Griffiths-Jones S."/>
            <person name="Gross S."/>
            <person name="Guigo R."/>
            <person name="Gustafson E.A."/>
            <person name="Haerty W."/>
            <person name="Hahn M.W."/>
            <person name="Halligan D.L."/>
            <person name="Halpern A.L."/>
            <person name="Halter G.M."/>
            <person name="Han M.V."/>
            <person name="Heger A."/>
            <person name="Hillier L."/>
            <person name="Hinrichs A.S."/>
            <person name="Holmes I."/>
            <person name="Hoskins R.A."/>
            <person name="Hubisz M.J."/>
            <person name="Hultmark D."/>
            <person name="Huntley M.A."/>
            <person name="Jaffe D.B."/>
            <person name="Jagadeeshan S."/>
            <person name="Jeck W.R."/>
            <person name="Johnson J."/>
            <person name="Jones C.D."/>
            <person name="Jordan W.C."/>
            <person name="Karpen G.H."/>
            <person name="Kataoka E."/>
            <person name="Keightley P.D."/>
            <person name="Kheradpour P."/>
            <person name="Kirkness E.F."/>
            <person name="Koerich L.B."/>
            <person name="Kristiansen K."/>
            <person name="Kudrna D."/>
            <person name="Kulathinal R.J."/>
            <person name="Kumar S."/>
            <person name="Kwok R."/>
            <person name="Lander E."/>
            <person name="Langley C.H."/>
            <person name="Lapoint R."/>
            <person name="Lazzaro B.P."/>
            <person name="Lee S.J."/>
            <person name="Levesque L."/>
            <person name="Li R."/>
            <person name="Lin C.F."/>
            <person name="Lin M.F."/>
            <person name="Lindblad-Toh K."/>
            <person name="Llopart A."/>
            <person name="Long M."/>
            <person name="Low L."/>
            <person name="Lozovsky E."/>
            <person name="Lu J."/>
            <person name="Luo M."/>
            <person name="Machado C.A."/>
            <person name="Makalowski W."/>
            <person name="Marzo M."/>
            <person name="Matsuda M."/>
            <person name="Matzkin L."/>
            <person name="McAllister B."/>
            <person name="McBride C.S."/>
            <person name="McKernan B."/>
            <person name="McKernan K."/>
            <person name="Mendez-Lago M."/>
            <person name="Minx P."/>
            <person name="Mollenhauer M.U."/>
            <person name="Montooth K."/>
            <person name="Mount S.M."/>
            <person name="Mu X."/>
            <person name="Myers E."/>
            <person name="Negre B."/>
            <person name="Newfeld S."/>
            <person name="Nielsen R."/>
            <person name="Noor M.A."/>
            <person name="O'Grady P."/>
            <person name="Pachter L."/>
            <person name="Papaceit M."/>
            <person name="Parisi M.J."/>
            <person name="Parisi M."/>
            <person name="Parts L."/>
            <person name="Pedersen J.S."/>
            <person name="Pesole G."/>
            <person name="Phillippy A.M."/>
            <person name="Ponting C.P."/>
            <person name="Pop M."/>
            <person name="Porcelli D."/>
            <person name="Powell J.R."/>
            <person name="Prohaska S."/>
            <person name="Pruitt K."/>
            <person name="Puig M."/>
            <person name="Quesneville H."/>
            <person name="Ram K.R."/>
            <person name="Rand D."/>
            <person name="Rasmussen M.D."/>
            <person name="Reed L.K."/>
            <person name="Reenan R."/>
            <person name="Reily A."/>
            <person name="Remington K.A."/>
            <person name="Rieger T.T."/>
            <person name="Ritchie M.G."/>
            <person name="Robin C."/>
            <person name="Rogers Y.H."/>
            <person name="Rohde C."/>
            <person name="Rozas J."/>
            <person name="Rubenfield M.J."/>
            <person name="Ruiz A."/>
            <person name="Russo S."/>
            <person name="Salzberg S.L."/>
            <person name="Sanchez-Gracia A."/>
            <person name="Saranga D.J."/>
            <person name="Sato H."/>
            <person name="Schaeffer S.W."/>
            <person name="Schatz M.C."/>
            <person name="Schlenke T."/>
            <person name="Schwartz R."/>
            <person name="Segarra C."/>
            <person name="Singh R.S."/>
            <person name="Sirot L."/>
            <person name="Sirota M."/>
            <person name="Sisneros N.B."/>
            <person name="Smith C.D."/>
            <person name="Smith T.F."/>
            <person name="Spieth J."/>
            <person name="Stage D.E."/>
            <person name="Stark A."/>
            <person name="Stephan W."/>
            <person name="Strausberg R.L."/>
            <person name="Strempel S."/>
            <person name="Sturgill D."/>
            <person name="Sutton G."/>
            <person name="Sutton G.G."/>
            <person name="Tao W."/>
            <person name="Teichmann S."/>
            <person name="Tobari Y.N."/>
            <person name="Tomimura Y."/>
            <person name="Tsolas J.M."/>
            <person name="Valente V.L."/>
            <person name="Venter E."/>
            <person name="Venter J.C."/>
            <person name="Vicario S."/>
            <person name="Vieira F.G."/>
            <person name="Vilella A.J."/>
            <person name="Villasante A."/>
            <person name="Walenz B."/>
            <person name="Wang J."/>
            <person name="Wasserman M."/>
            <person name="Watts T."/>
            <person name="Wilson D."/>
            <person name="Wilson R.K."/>
            <person name="Wing R.A."/>
            <person name="Wolfner M.F."/>
            <person name="Wong A."/>
            <person name="Wong G.K."/>
            <person name="Wu C.I."/>
            <person name="Wu G."/>
            <person name="Yamamoto D."/>
            <person name="Yang H.P."/>
            <person name="Yang S.P."/>
            <person name="Yorke J.A."/>
            <person name="Yoshida K."/>
            <person name="Zdobnov E."/>
            <person name="Zhang P."/>
            <person name="Zhang Y."/>
            <person name="Zimin A.V."/>
            <person name="Baldwin J."/>
            <person name="Abdouelleil A."/>
            <person name="Abdulkadir J."/>
            <person name="Abebe A."/>
            <person name="Abera B."/>
            <person name="Abreu J."/>
            <person name="Acer S.C."/>
            <person name="Aftuck L."/>
            <person name="Alexander A."/>
            <person name="An P."/>
            <person name="Anderson E."/>
            <person name="Anderson S."/>
            <person name="Arachi H."/>
            <person name="Azer M."/>
            <person name="Bachantsang P."/>
            <person name="Barry A."/>
            <person name="Bayul T."/>
            <person name="Berlin A."/>
            <person name="Bessette D."/>
            <person name="Bloom T."/>
            <person name="Blye J."/>
            <person name="Boguslavskiy L."/>
            <person name="Bonnet C."/>
            <person name="Boukhgalter B."/>
            <person name="Bourzgui I."/>
            <person name="Brown A."/>
            <person name="Cahill P."/>
            <person name="Channer S."/>
            <person name="Cheshatsang Y."/>
            <person name="Chuda L."/>
            <person name="Citroen M."/>
            <person name="Collymore A."/>
            <person name="Cooke P."/>
            <person name="Costello M."/>
            <person name="D'Aco K."/>
            <person name="Daza R."/>
            <person name="De Haan G."/>
            <person name="DeGray S."/>
            <person name="DeMaso C."/>
            <person name="Dhargay N."/>
            <person name="Dooley K."/>
            <person name="Dooley E."/>
            <person name="Doricent M."/>
            <person name="Dorje P."/>
            <person name="Dorjee K."/>
            <person name="Dupes A."/>
            <person name="Elong R."/>
            <person name="Falk J."/>
            <person name="Farina A."/>
            <person name="Faro S."/>
            <person name="Ferguson D."/>
            <person name="Fisher S."/>
            <person name="Foley C.D."/>
            <person name="Franke A."/>
            <person name="Friedrich D."/>
            <person name="Gadbois L."/>
            <person name="Gearin G."/>
            <person name="Gearin C.R."/>
            <person name="Giannoukos G."/>
            <person name="Goode T."/>
            <person name="Graham J."/>
            <person name="Grandbois E."/>
            <person name="Grewal S."/>
            <person name="Gyaltsen K."/>
            <person name="Hafez N."/>
            <person name="Hagos B."/>
            <person name="Hall J."/>
            <person name="Henson C."/>
            <person name="Hollinger A."/>
            <person name="Honan T."/>
            <person name="Huard M.D."/>
            <person name="Hughes L."/>
            <person name="Hurhula B."/>
            <person name="Husby M.E."/>
            <person name="Kamat A."/>
            <person name="Kanga B."/>
            <person name="Kashin S."/>
            <person name="Khazanovich D."/>
            <person name="Kisner P."/>
            <person name="Lance K."/>
            <person name="Lara M."/>
            <person name="Lee W."/>
            <person name="Lennon N."/>
            <person name="Letendre F."/>
            <person name="LeVine R."/>
            <person name="Lipovsky A."/>
            <person name="Liu X."/>
            <person name="Liu J."/>
            <person name="Liu S."/>
            <person name="Lokyitsang T."/>
            <person name="Lokyitsang Y."/>
            <person name="Lubonja R."/>
            <person name="Lui A."/>
            <person name="MacDonald P."/>
            <person name="Magnisalis V."/>
            <person name="Maru K."/>
            <person name="Matthews C."/>
            <person name="McCusker W."/>
            <person name="McDonough S."/>
            <person name="Mehta T."/>
            <person name="Meldrim J."/>
            <person name="Meneus L."/>
            <person name="Mihai O."/>
            <person name="Mihalev A."/>
            <person name="Mihova T."/>
            <person name="Mittelman R."/>
            <person name="Mlenga V."/>
            <person name="Montmayeur A."/>
            <person name="Mulrain L."/>
            <person name="Navidi A."/>
            <person name="Naylor J."/>
            <person name="Negash T."/>
            <person name="Nguyen T."/>
            <person name="Nguyen N."/>
            <person name="Nicol R."/>
            <person name="Norbu C."/>
            <person name="Norbu N."/>
            <person name="Novod N."/>
            <person name="O'Neill B."/>
            <person name="Osman S."/>
            <person name="Markiewicz E."/>
            <person name="Oyono O.L."/>
            <person name="Patti C."/>
            <person name="Phunkhang P."/>
            <person name="Pierre F."/>
            <person name="Priest M."/>
            <person name="Raghuraman S."/>
            <person name="Rege F."/>
            <person name="Reyes R."/>
            <person name="Rise C."/>
            <person name="Rogov P."/>
            <person name="Ross K."/>
            <person name="Ryan E."/>
            <person name="Settipalli S."/>
            <person name="Shea T."/>
            <person name="Sherpa N."/>
            <person name="Shi L."/>
            <person name="Shih D."/>
            <person name="Sparrow T."/>
            <person name="Spaulding J."/>
            <person name="Stalker J."/>
            <person name="Stange-Thomann N."/>
            <person name="Stavropoulos S."/>
            <person name="Stone C."/>
            <person name="Strader C."/>
            <person name="Tesfaye S."/>
            <person name="Thomson T."/>
            <person name="Thoulutsang Y."/>
            <person name="Thoulutsang D."/>
            <person name="Topham K."/>
            <person name="Topping I."/>
            <person name="Tsamla T."/>
            <person name="Vassiliev H."/>
            <person name="Vo A."/>
            <person name="Wangchuk T."/>
            <person name="Wangdi T."/>
            <person name="Weiand M."/>
            <person name="Wilkinson J."/>
            <person name="Wilson A."/>
            <person name="Yadav S."/>
            <person name="Young G."/>
            <person name="Yu Q."/>
            <person name="Zembek L."/>
            <person name="Zhong D."/>
            <person name="Zimmer A."/>
            <person name="Zwirko Z."/>
            <person name="Jaffe D.B."/>
            <person name="Alvarez P."/>
            <person name="Brockman W."/>
            <person name="Butler J."/>
            <person name="Chin C."/>
            <person name="Gnerre S."/>
            <person name="Grabherr M."/>
            <person name="Kleber M."/>
            <person name="Mauceli E."/>
            <person name="MacCallum I."/>
        </authorList>
    </citation>
    <scope>NUCLEOTIDE SEQUENCE [LARGE SCALE GENOMIC DNA]</scope>
    <source>
        <strain evidence="2">white501</strain>
    </source>
</reference>